<dbReference type="GO" id="GO:0005524">
    <property type="term" value="F:ATP binding"/>
    <property type="evidence" value="ECO:0007669"/>
    <property type="project" value="TreeGrafter"/>
</dbReference>
<reference evidence="2 3" key="1">
    <citation type="submission" date="2018-03" db="EMBL/GenBank/DDBJ databases">
        <title>Genomic Encyclopedia of Type Strains, Phase III (KMG-III): the genomes of soil and plant-associated and newly described type strains.</title>
        <authorList>
            <person name="Whitman W."/>
        </authorList>
    </citation>
    <scope>NUCLEOTIDE SEQUENCE [LARGE SCALE GENOMIC DNA]</scope>
    <source>
        <strain evidence="2 3">CGMCC 1.12484</strain>
    </source>
</reference>
<dbReference type="AlphaFoldDB" id="A0A2T0VBP5"/>
<dbReference type="GO" id="GO:0005829">
    <property type="term" value="C:cytosol"/>
    <property type="evidence" value="ECO:0007669"/>
    <property type="project" value="TreeGrafter"/>
</dbReference>
<name>A0A2T0VBP5_9MICO</name>
<dbReference type="Pfam" id="PF13614">
    <property type="entry name" value="AAA_31"/>
    <property type="match status" value="1"/>
</dbReference>
<evidence type="ECO:0000259" key="1">
    <source>
        <dbReference type="Pfam" id="PF13614"/>
    </source>
</evidence>
<dbReference type="PANTHER" id="PTHR43384:SF13">
    <property type="entry name" value="SLR0110 PROTEIN"/>
    <property type="match status" value="1"/>
</dbReference>
<dbReference type="Proteomes" id="UP000237983">
    <property type="component" value="Unassembled WGS sequence"/>
</dbReference>
<dbReference type="GO" id="GO:0051782">
    <property type="term" value="P:negative regulation of cell division"/>
    <property type="evidence" value="ECO:0007669"/>
    <property type="project" value="TreeGrafter"/>
</dbReference>
<dbReference type="PANTHER" id="PTHR43384">
    <property type="entry name" value="SEPTUM SITE-DETERMINING PROTEIN MIND HOMOLOG, CHLOROPLASTIC-RELATED"/>
    <property type="match status" value="1"/>
</dbReference>
<dbReference type="Gene3D" id="3.40.50.2300">
    <property type="match status" value="1"/>
</dbReference>
<evidence type="ECO:0000313" key="3">
    <source>
        <dbReference type="Proteomes" id="UP000237983"/>
    </source>
</evidence>
<dbReference type="GO" id="GO:0016887">
    <property type="term" value="F:ATP hydrolysis activity"/>
    <property type="evidence" value="ECO:0007669"/>
    <property type="project" value="TreeGrafter"/>
</dbReference>
<sequence length="400" mass="42253">MSRFLLVTNDLPFTARVQQAVSGGLTGSLRVFETTALPETPNEMLKGVSGEPTAVVILGPGVVVDAALKLAAVFDVQMPEISLVLVSDPDPELALAAMRSGIRDLLDDDADTETIRVLLERACRTSENRRRVASASAPASTGPAGQVIVVASPKGGVGKTTFATNLAVALGRVAPMSTVLVDLDAQFGDVASALQLEPEHTLTDAVSRAASQDSMVLKAYLSVHHSSIYALCAPTSPAEADRISGDNITHLLDQLASEFRYVVIDSAPGLGEHTLAALEKATDALLLCTMDVPSVRGLRKEIDVLDNLKLVPRHRRIVVNFGDRASGLSVRDIEATIGATVDVVVPRSKQIAHSTNTGEPLLQQTSRGRTAKALQSIANFFDPAAAPAARKGLHKRAELQ</sequence>
<dbReference type="InterPro" id="IPR050625">
    <property type="entry name" value="ParA/MinD_ATPase"/>
</dbReference>
<dbReference type="EMBL" id="PVTL01000006">
    <property type="protein sequence ID" value="PRY67507.1"/>
    <property type="molecule type" value="Genomic_DNA"/>
</dbReference>
<protein>
    <submittedName>
        <fullName evidence="2">Pilus assembly protein CpaE</fullName>
    </submittedName>
</protein>
<dbReference type="InterPro" id="IPR027417">
    <property type="entry name" value="P-loop_NTPase"/>
</dbReference>
<feature type="domain" description="AAA" evidence="1">
    <location>
        <begin position="146"/>
        <end position="308"/>
    </location>
</feature>
<dbReference type="GO" id="GO:0009898">
    <property type="term" value="C:cytoplasmic side of plasma membrane"/>
    <property type="evidence" value="ECO:0007669"/>
    <property type="project" value="TreeGrafter"/>
</dbReference>
<dbReference type="Gene3D" id="3.40.50.300">
    <property type="entry name" value="P-loop containing nucleotide triphosphate hydrolases"/>
    <property type="match status" value="1"/>
</dbReference>
<gene>
    <name evidence="2" type="ORF">B0I08_106114</name>
</gene>
<dbReference type="OrthoDB" id="3448281at2"/>
<dbReference type="RefSeq" id="WP_106213152.1">
    <property type="nucleotide sequence ID" value="NZ_PVTL01000006.1"/>
</dbReference>
<comment type="caution">
    <text evidence="2">The sequence shown here is derived from an EMBL/GenBank/DDBJ whole genome shotgun (WGS) entry which is preliminary data.</text>
</comment>
<evidence type="ECO:0000313" key="2">
    <source>
        <dbReference type="EMBL" id="PRY67507.1"/>
    </source>
</evidence>
<dbReference type="SUPFAM" id="SSF52540">
    <property type="entry name" value="P-loop containing nucleoside triphosphate hydrolases"/>
    <property type="match status" value="1"/>
</dbReference>
<organism evidence="2 3">
    <name type="scientific">Glaciihabitans tibetensis</name>
    <dbReference type="NCBI Taxonomy" id="1266600"/>
    <lineage>
        <taxon>Bacteria</taxon>
        <taxon>Bacillati</taxon>
        <taxon>Actinomycetota</taxon>
        <taxon>Actinomycetes</taxon>
        <taxon>Micrococcales</taxon>
        <taxon>Microbacteriaceae</taxon>
        <taxon>Glaciihabitans</taxon>
    </lineage>
</organism>
<accession>A0A2T0VBP5</accession>
<dbReference type="InterPro" id="IPR025669">
    <property type="entry name" value="AAA_dom"/>
</dbReference>
<proteinExistence type="predicted"/>
<keyword evidence="3" id="KW-1185">Reference proteome</keyword>